<comment type="caution">
    <text evidence="2">The sequence shown here is derived from an EMBL/GenBank/DDBJ whole genome shotgun (WGS) entry which is preliminary data.</text>
</comment>
<proteinExistence type="predicted"/>
<keyword evidence="3" id="KW-1185">Reference proteome</keyword>
<accession>A0A9P6EG33</accession>
<evidence type="ECO:0000256" key="1">
    <source>
        <dbReference type="SAM" id="MobiDB-lite"/>
    </source>
</evidence>
<organism evidence="2 3">
    <name type="scientific">Crepidotus variabilis</name>
    <dbReference type="NCBI Taxonomy" id="179855"/>
    <lineage>
        <taxon>Eukaryota</taxon>
        <taxon>Fungi</taxon>
        <taxon>Dikarya</taxon>
        <taxon>Basidiomycota</taxon>
        <taxon>Agaricomycotina</taxon>
        <taxon>Agaricomycetes</taxon>
        <taxon>Agaricomycetidae</taxon>
        <taxon>Agaricales</taxon>
        <taxon>Agaricineae</taxon>
        <taxon>Crepidotaceae</taxon>
        <taxon>Crepidotus</taxon>
    </lineage>
</organism>
<protein>
    <submittedName>
        <fullName evidence="2">Uncharacterized protein</fullName>
    </submittedName>
</protein>
<evidence type="ECO:0000313" key="2">
    <source>
        <dbReference type="EMBL" id="KAF9528252.1"/>
    </source>
</evidence>
<evidence type="ECO:0000313" key="3">
    <source>
        <dbReference type="Proteomes" id="UP000807306"/>
    </source>
</evidence>
<dbReference type="Proteomes" id="UP000807306">
    <property type="component" value="Unassembled WGS sequence"/>
</dbReference>
<dbReference type="EMBL" id="MU157854">
    <property type="protein sequence ID" value="KAF9528252.1"/>
    <property type="molecule type" value="Genomic_DNA"/>
</dbReference>
<feature type="compositionally biased region" description="Low complexity" evidence="1">
    <location>
        <begin position="17"/>
        <end position="34"/>
    </location>
</feature>
<name>A0A9P6EG33_9AGAR</name>
<gene>
    <name evidence="2" type="ORF">CPB83DRAFT_854706</name>
</gene>
<feature type="non-terminal residue" evidence="2">
    <location>
        <position position="132"/>
    </location>
</feature>
<dbReference type="AlphaFoldDB" id="A0A9P6EG33"/>
<feature type="compositionally biased region" description="Basic and acidic residues" evidence="1">
    <location>
        <begin position="35"/>
        <end position="46"/>
    </location>
</feature>
<feature type="region of interest" description="Disordered" evidence="1">
    <location>
        <begin position="17"/>
        <end position="46"/>
    </location>
</feature>
<reference evidence="2" key="1">
    <citation type="submission" date="2020-11" db="EMBL/GenBank/DDBJ databases">
        <authorList>
            <consortium name="DOE Joint Genome Institute"/>
            <person name="Ahrendt S."/>
            <person name="Riley R."/>
            <person name="Andreopoulos W."/>
            <person name="Labutti K."/>
            <person name="Pangilinan J."/>
            <person name="Ruiz-Duenas F.J."/>
            <person name="Barrasa J.M."/>
            <person name="Sanchez-Garcia M."/>
            <person name="Camarero S."/>
            <person name="Miyauchi S."/>
            <person name="Serrano A."/>
            <person name="Linde D."/>
            <person name="Babiker R."/>
            <person name="Drula E."/>
            <person name="Ayuso-Fernandez I."/>
            <person name="Pacheco R."/>
            <person name="Padilla G."/>
            <person name="Ferreira P."/>
            <person name="Barriuso J."/>
            <person name="Kellner H."/>
            <person name="Castanera R."/>
            <person name="Alfaro M."/>
            <person name="Ramirez L."/>
            <person name="Pisabarro A.G."/>
            <person name="Kuo A."/>
            <person name="Tritt A."/>
            <person name="Lipzen A."/>
            <person name="He G."/>
            <person name="Yan M."/>
            <person name="Ng V."/>
            <person name="Cullen D."/>
            <person name="Martin F."/>
            <person name="Rosso M.-N."/>
            <person name="Henrissat B."/>
            <person name="Hibbett D."/>
            <person name="Martinez A.T."/>
            <person name="Grigoriev I.V."/>
        </authorList>
    </citation>
    <scope>NUCLEOTIDE SEQUENCE</scope>
    <source>
        <strain evidence="2">CBS 506.95</strain>
    </source>
</reference>
<sequence>MPIPRAPFPSFALVLAAESSQSDSQATSTATLDTGEIRERPKKDLMKTYDPRLDADNWNMRTMDTEEKSETDTIFEVYDDEGKEYEAISDRSTGVRNDCCQKGARRARRRCTGGLVSWLRTLACCGGDTSSL</sequence>